<comment type="caution">
    <text evidence="1">The sequence shown here is derived from an EMBL/GenBank/DDBJ whole genome shotgun (WGS) entry which is preliminary data.</text>
</comment>
<evidence type="ECO:0000313" key="1">
    <source>
        <dbReference type="EMBL" id="TQM96308.1"/>
    </source>
</evidence>
<gene>
    <name evidence="1" type="ORF">FB476_1172</name>
</gene>
<proteinExistence type="predicted"/>
<organism evidence="1 2">
    <name type="scientific">Ornithinimicrobium humiphilum</name>
    <dbReference type="NCBI Taxonomy" id="125288"/>
    <lineage>
        <taxon>Bacteria</taxon>
        <taxon>Bacillati</taxon>
        <taxon>Actinomycetota</taxon>
        <taxon>Actinomycetes</taxon>
        <taxon>Micrococcales</taxon>
        <taxon>Ornithinimicrobiaceae</taxon>
        <taxon>Ornithinimicrobium</taxon>
    </lineage>
</organism>
<protein>
    <submittedName>
        <fullName evidence="1">Uncharacterized protein</fullName>
    </submittedName>
</protein>
<evidence type="ECO:0000313" key="2">
    <source>
        <dbReference type="Proteomes" id="UP000315133"/>
    </source>
</evidence>
<dbReference type="AlphaFoldDB" id="A0A543KMK1"/>
<reference evidence="1 2" key="1">
    <citation type="submission" date="2019-06" db="EMBL/GenBank/DDBJ databases">
        <title>Sequencing the genomes of 1000 actinobacteria strains.</title>
        <authorList>
            <person name="Klenk H.-P."/>
        </authorList>
    </citation>
    <scope>NUCLEOTIDE SEQUENCE [LARGE SCALE GENOMIC DNA]</scope>
    <source>
        <strain evidence="1 2">DSM 12362</strain>
    </source>
</reference>
<dbReference type="EMBL" id="VFPU01000001">
    <property type="protein sequence ID" value="TQM96308.1"/>
    <property type="molecule type" value="Genomic_DNA"/>
</dbReference>
<name>A0A543KMK1_9MICO</name>
<sequence length="283" mass="30563">MAEGDPTCDEIGDILACIKDNDGAAVGLTQSETRELSNHYPPGSSPQSPTKWYEYVPVIHCRQNSPSEPRLEICQFAVQFCEEMVPGSSGPRSWIYRRVVDDGGVVSDWVPLDPTCWTDSVPARSGEPAEELTEAMIIEQFHRTDFALPQAVIQPPDGTTLVNLPVYFELSWPDEGFEPSEIDTTTLAGHEVRIRPTLVGATYVTGDGTSIGPTTSLGGGYPDGDVTHTYGSVATVSPYISVEYGGEVSVDGGEWRPIPSSATVDGPAVPLQVLQSRNRLYDG</sequence>
<accession>A0A543KMK1</accession>
<keyword evidence="2" id="KW-1185">Reference proteome</keyword>
<dbReference type="Proteomes" id="UP000315133">
    <property type="component" value="Unassembled WGS sequence"/>
</dbReference>